<dbReference type="PANTHER" id="PTHR47961:SF6">
    <property type="entry name" value="DNA-DIRECTED DNA POLYMERASE"/>
    <property type="match status" value="1"/>
</dbReference>
<evidence type="ECO:0000259" key="5">
    <source>
        <dbReference type="PROSITE" id="PS51192"/>
    </source>
</evidence>
<evidence type="ECO:0000259" key="6">
    <source>
        <dbReference type="PROSITE" id="PS51194"/>
    </source>
</evidence>
<dbReference type="EMBL" id="CP013928">
    <property type="protein sequence ID" value="AMJ80373.1"/>
    <property type="molecule type" value="Genomic_DNA"/>
</dbReference>
<feature type="domain" description="Helicase C-terminal" evidence="6">
    <location>
        <begin position="605"/>
        <end position="757"/>
    </location>
</feature>
<dbReference type="InterPro" id="IPR027417">
    <property type="entry name" value="P-loop_NTPase"/>
</dbReference>
<evidence type="ECO:0000256" key="1">
    <source>
        <dbReference type="ARBA" id="ARBA00022741"/>
    </source>
</evidence>
<dbReference type="RefSeq" id="WP_012518686.1">
    <property type="nucleotide sequence ID" value="NZ_CAKMLI010000001.1"/>
</dbReference>
<proteinExistence type="predicted"/>
<dbReference type="PROSITE" id="PS51192">
    <property type="entry name" value="HELICASE_ATP_BIND_1"/>
    <property type="match status" value="1"/>
</dbReference>
<dbReference type="InterPro" id="IPR011545">
    <property type="entry name" value="DEAD/DEAH_box_helicase_dom"/>
</dbReference>
<evidence type="ECO:0000313" key="8">
    <source>
        <dbReference type="Proteomes" id="UP000061468"/>
    </source>
</evidence>
<dbReference type="OMA" id="WQPNERI"/>
<evidence type="ECO:0000313" key="7">
    <source>
        <dbReference type="EMBL" id="AMJ80373.1"/>
    </source>
</evidence>
<dbReference type="AlphaFoldDB" id="A0AAC8XNC6"/>
<keyword evidence="3 7" id="KW-0347">Helicase</keyword>
<dbReference type="PANTHER" id="PTHR47961">
    <property type="entry name" value="DNA POLYMERASE THETA, PUTATIVE (AFU_ORTHOLOGUE AFUA_1G05260)-RELATED"/>
    <property type="match status" value="1"/>
</dbReference>
<reference evidence="7 8" key="1">
    <citation type="submission" date="2015-12" db="EMBL/GenBank/DDBJ databases">
        <title>Intraspecies pangenome expansion in the marine bacterium Alteromonas.</title>
        <authorList>
            <person name="Lopez-Perez M."/>
            <person name="Rodriguez-Valera F."/>
        </authorList>
    </citation>
    <scope>NUCLEOTIDE SEQUENCE [LARGE SCALE GENOMIC DNA]</scope>
    <source>
        <strain evidence="7 8">UM8</strain>
    </source>
</reference>
<dbReference type="SUPFAM" id="SSF52540">
    <property type="entry name" value="P-loop containing nucleoside triphosphate hydrolases"/>
    <property type="match status" value="1"/>
</dbReference>
<dbReference type="GO" id="GO:0004386">
    <property type="term" value="F:helicase activity"/>
    <property type="evidence" value="ECO:0007669"/>
    <property type="project" value="UniProtKB-KW"/>
</dbReference>
<dbReference type="CDD" id="cd17921">
    <property type="entry name" value="DEXHc_Ski2"/>
    <property type="match status" value="1"/>
</dbReference>
<dbReference type="GO" id="GO:0003676">
    <property type="term" value="F:nucleic acid binding"/>
    <property type="evidence" value="ECO:0007669"/>
    <property type="project" value="InterPro"/>
</dbReference>
<name>A0AAC8XNC6_9ALTE</name>
<evidence type="ECO:0000256" key="3">
    <source>
        <dbReference type="ARBA" id="ARBA00022806"/>
    </source>
</evidence>
<keyword evidence="1" id="KW-0547">Nucleotide-binding</keyword>
<organism evidence="7 8">
    <name type="scientific">Alteromonas mediterranea</name>
    <dbReference type="NCBI Taxonomy" id="314275"/>
    <lineage>
        <taxon>Bacteria</taxon>
        <taxon>Pseudomonadati</taxon>
        <taxon>Pseudomonadota</taxon>
        <taxon>Gammaproteobacteria</taxon>
        <taxon>Alteromonadales</taxon>
        <taxon>Alteromonadaceae</taxon>
        <taxon>Alteromonas/Salinimonas group</taxon>
        <taxon>Alteromonas</taxon>
    </lineage>
</organism>
<gene>
    <name evidence="7" type="ORF">AV942_19840</name>
</gene>
<dbReference type="Gene3D" id="3.40.50.300">
    <property type="entry name" value="P-loop containing nucleotide triphosphate hydrolases"/>
    <property type="match status" value="2"/>
</dbReference>
<dbReference type="SMART" id="SM00490">
    <property type="entry name" value="HELICc"/>
    <property type="match status" value="1"/>
</dbReference>
<accession>A0AAC8XNC6</accession>
<feature type="domain" description="Helicase ATP-binding" evidence="5">
    <location>
        <begin position="322"/>
        <end position="482"/>
    </location>
</feature>
<sequence>MTLSQEHLLQVDQHWAVQSISAELRDTAMEMAERRLVDVALGNLLEYAETEFDSDLLEQVATAYELAAIEGIGALLHPVANQDNKNIRELAQAGAFRAFGLYRVLPVPSDNEARLFHVLHVSGLAYCADRWTDLRRWFEEQNSTVAVPSVADVTWDKRLLYRIFDCWLRLLRKNRWDDLDQISEIVLGLRNDQANYEKALLEQTQGAEAQSVAMRLVALYHWAKATERLAVYMLQGEPVAIDAQLDQHFEAAQKAAQASKDPQLEMILRWLHVASRKMVAGSLWWVAHTVNSRVTRFVSHVTKHKSLFELLPPQRAALQEQGLLDQASRAVIVDLPTSGGKTALAQFRMLQALNQFDQDDGWVAYVAPTRALVSQITRRLREDFGPLGIQVEPLTGAIEVDAFEEALLGEARAFQVLVATPEKLQLVMRNKKVARPLALVVMDEAHNIEDESRGLRIELLLATIKQESPRANFLLLMPFVPNANDLAQWLAADRGRSISLGTSAWQPNERIVGLFDIHKGEKRGDWNLSFETLTTTQRTIHLKGIHNVDGNRPLQKLTYSSAKGLATQAVAMAKVFSKRGTSIAVAQTIPDAWSIARKVAAELEPFEQAHEDIKLVQRFLAAEISEDFELIDMLSKGVVVHHAGLPAEALSLIEWLTEAGRIRVMCATTTIAQGLNFPVSSVFLATRKLPSSKPPYDNEMSHRAFWNLAGRAGRIGHDSVGVIGIAAGKEPNEVRKYVSDATASLVSRLEGMLDDLQTAGKLADLSWVMQQEQWADFRSYIAHLWNEKRNLDAVIGEAEQLLRNTYGFGSLRAKADKASQEKADALLEATKGYVRKLAEHPENASLADVTGFSPEGVRSTLLDLNNLENKLTLADWEPSSLFGDKSKSVLPSLMGIMLRVPQLQESLREISKGQGNSHRKLADITQAWVTGSSIESIAKTYFEGDSLTDQISKACRAVYRDLANNGAWGLSALSKMPTSGLDFEAMTDEEKRRLNNLPAMLYHGVKTEEGVLMRMNNVPRSIAERAGEDFKARTEAGAENTLSPRKASEYLKSLKPDDWARLKPDNSSLSGEDYLKVWKRLSGEA</sequence>
<evidence type="ECO:0000256" key="4">
    <source>
        <dbReference type="ARBA" id="ARBA00022840"/>
    </source>
</evidence>
<dbReference type="Proteomes" id="UP000061468">
    <property type="component" value="Chromosome"/>
</dbReference>
<keyword evidence="2" id="KW-0378">Hydrolase</keyword>
<dbReference type="GO" id="GO:0016787">
    <property type="term" value="F:hydrolase activity"/>
    <property type="evidence" value="ECO:0007669"/>
    <property type="project" value="UniProtKB-KW"/>
</dbReference>
<dbReference type="Pfam" id="PF00270">
    <property type="entry name" value="DEAD"/>
    <property type="match status" value="1"/>
</dbReference>
<dbReference type="SMART" id="SM00487">
    <property type="entry name" value="DEXDc"/>
    <property type="match status" value="1"/>
</dbReference>
<keyword evidence="4" id="KW-0067">ATP-binding</keyword>
<evidence type="ECO:0000256" key="2">
    <source>
        <dbReference type="ARBA" id="ARBA00022801"/>
    </source>
</evidence>
<dbReference type="PROSITE" id="PS51194">
    <property type="entry name" value="HELICASE_CTER"/>
    <property type="match status" value="1"/>
</dbReference>
<dbReference type="GO" id="GO:0005524">
    <property type="term" value="F:ATP binding"/>
    <property type="evidence" value="ECO:0007669"/>
    <property type="project" value="UniProtKB-KW"/>
</dbReference>
<dbReference type="InterPro" id="IPR014001">
    <property type="entry name" value="Helicase_ATP-bd"/>
</dbReference>
<dbReference type="InterPro" id="IPR001650">
    <property type="entry name" value="Helicase_C-like"/>
</dbReference>
<protein>
    <submittedName>
        <fullName evidence="7">DEAD/DEAH box helicase</fullName>
    </submittedName>
</protein>
<dbReference type="InterPro" id="IPR050474">
    <property type="entry name" value="Hel308_SKI2-like"/>
</dbReference>